<evidence type="ECO:0000259" key="2">
    <source>
        <dbReference type="PROSITE" id="PS50846"/>
    </source>
</evidence>
<protein>
    <recommendedName>
        <fullName evidence="2">HMA domain-containing protein</fullName>
    </recommendedName>
</protein>
<gene>
    <name evidence="3" type="ORF">A2988_03795</name>
</gene>
<evidence type="ECO:0000313" key="4">
    <source>
        <dbReference type="Proteomes" id="UP000176650"/>
    </source>
</evidence>
<dbReference type="FunFam" id="3.30.70.100:FF:000005">
    <property type="entry name" value="Copper-exporting P-type ATPase A"/>
    <property type="match status" value="1"/>
</dbReference>
<evidence type="ECO:0000313" key="3">
    <source>
        <dbReference type="EMBL" id="OGD34599.1"/>
    </source>
</evidence>
<name>A0A1F5BVG7_9BACT</name>
<dbReference type="CDD" id="cd00371">
    <property type="entry name" value="HMA"/>
    <property type="match status" value="1"/>
</dbReference>
<dbReference type="PANTHER" id="PTHR46594">
    <property type="entry name" value="P-TYPE CATION-TRANSPORTING ATPASE"/>
    <property type="match status" value="1"/>
</dbReference>
<accession>A0A1F5BVG7</accession>
<dbReference type="PRINTS" id="PR00942">
    <property type="entry name" value="CUATPASEI"/>
</dbReference>
<dbReference type="STRING" id="1797298.A2988_03795"/>
<dbReference type="PROSITE" id="PS50846">
    <property type="entry name" value="HMA_2"/>
    <property type="match status" value="1"/>
</dbReference>
<dbReference type="GO" id="GO:0046872">
    <property type="term" value="F:metal ion binding"/>
    <property type="evidence" value="ECO:0007669"/>
    <property type="project" value="UniProtKB-KW"/>
</dbReference>
<sequence length="71" mass="7789">MTKKTYAIEGMHCGSCSMGIEMFLSNTDGVASAKVSYDTKKGEVEYDETKIKDEDVIKAIEEAGFKATVEK</sequence>
<proteinExistence type="predicted"/>
<dbReference type="PANTHER" id="PTHR46594:SF4">
    <property type="entry name" value="P-TYPE CATION-TRANSPORTING ATPASE"/>
    <property type="match status" value="1"/>
</dbReference>
<reference evidence="3 4" key="1">
    <citation type="journal article" date="2016" name="Nat. Commun.">
        <title>Thousands of microbial genomes shed light on interconnected biogeochemical processes in an aquifer system.</title>
        <authorList>
            <person name="Anantharaman K."/>
            <person name="Brown C.T."/>
            <person name="Hug L.A."/>
            <person name="Sharon I."/>
            <person name="Castelle C.J."/>
            <person name="Probst A.J."/>
            <person name="Thomas B.C."/>
            <person name="Singh A."/>
            <person name="Wilkins M.J."/>
            <person name="Karaoz U."/>
            <person name="Brodie E.L."/>
            <person name="Williams K.H."/>
            <person name="Hubbard S.S."/>
            <person name="Banfield J.F."/>
        </authorList>
    </citation>
    <scope>NUCLEOTIDE SEQUENCE [LARGE SCALE GENOMIC DNA]</scope>
</reference>
<dbReference type="InterPro" id="IPR017969">
    <property type="entry name" value="Heavy-metal-associated_CS"/>
</dbReference>
<keyword evidence="1" id="KW-0479">Metal-binding</keyword>
<feature type="domain" description="HMA" evidence="2">
    <location>
        <begin position="2"/>
        <end position="68"/>
    </location>
</feature>
<organism evidence="3 4">
    <name type="scientific">Candidatus Azambacteria bacterium RIFCSPLOWO2_01_FULL_46_25</name>
    <dbReference type="NCBI Taxonomy" id="1797298"/>
    <lineage>
        <taxon>Bacteria</taxon>
        <taxon>Candidatus Azamiibacteriota</taxon>
    </lineage>
</organism>
<dbReference type="InterPro" id="IPR036163">
    <property type="entry name" value="HMA_dom_sf"/>
</dbReference>
<dbReference type="Proteomes" id="UP000176650">
    <property type="component" value="Unassembled WGS sequence"/>
</dbReference>
<dbReference type="PROSITE" id="PS01047">
    <property type="entry name" value="HMA_1"/>
    <property type="match status" value="1"/>
</dbReference>
<dbReference type="Pfam" id="PF00403">
    <property type="entry name" value="HMA"/>
    <property type="match status" value="1"/>
</dbReference>
<dbReference type="AlphaFoldDB" id="A0A1F5BVG7"/>
<dbReference type="Gene3D" id="3.30.70.100">
    <property type="match status" value="1"/>
</dbReference>
<dbReference type="EMBL" id="MEYS01000001">
    <property type="protein sequence ID" value="OGD34599.1"/>
    <property type="molecule type" value="Genomic_DNA"/>
</dbReference>
<dbReference type="InterPro" id="IPR006121">
    <property type="entry name" value="HMA_dom"/>
</dbReference>
<dbReference type="SUPFAM" id="SSF55008">
    <property type="entry name" value="HMA, heavy metal-associated domain"/>
    <property type="match status" value="1"/>
</dbReference>
<evidence type="ECO:0000256" key="1">
    <source>
        <dbReference type="ARBA" id="ARBA00022723"/>
    </source>
</evidence>
<comment type="caution">
    <text evidence="3">The sequence shown here is derived from an EMBL/GenBank/DDBJ whole genome shotgun (WGS) entry which is preliminary data.</text>
</comment>